<dbReference type="AlphaFoldDB" id="A0A0M9EMU8"/>
<protein>
    <submittedName>
        <fullName evidence="1">Transcription factor</fullName>
    </submittedName>
</protein>
<evidence type="ECO:0000313" key="1">
    <source>
        <dbReference type="EMBL" id="KPA36308.1"/>
    </source>
</evidence>
<proteinExistence type="predicted"/>
<organism evidence="1 2">
    <name type="scientific">Fusarium langsethiae</name>
    <dbReference type="NCBI Taxonomy" id="179993"/>
    <lineage>
        <taxon>Eukaryota</taxon>
        <taxon>Fungi</taxon>
        <taxon>Dikarya</taxon>
        <taxon>Ascomycota</taxon>
        <taxon>Pezizomycotina</taxon>
        <taxon>Sordariomycetes</taxon>
        <taxon>Hypocreomycetidae</taxon>
        <taxon>Hypocreales</taxon>
        <taxon>Nectriaceae</taxon>
        <taxon>Fusarium</taxon>
    </lineage>
</organism>
<dbReference type="EMBL" id="JXCE01000680">
    <property type="protein sequence ID" value="KPA36308.1"/>
    <property type="molecule type" value="Genomic_DNA"/>
</dbReference>
<name>A0A0M9EMU8_FUSLA</name>
<sequence>MHGKSNEYTDALVPELSAYDQDTGSRMPPELDMDPWHPLLLQDSSGFLMPAFSSHVESCMNLELFYHNTTRTLDSIFCPPDAYNPAIYTDTDTEPAFILSSDIGWDFSISKNIGASIDADPCCGGSSQPTRIYTVGLSDTYPIPRASNPDYESVQFHECRALSGINDETNDVLANNDSQLVQCDSSSWPNSNQLSTSKFNMKENRKPNPILPFQSIEDSSRYPCFLVKDVTKHSNARNMSHGIIKRNTKKVGSASLVSSVARTLSTGQIT</sequence>
<reference evidence="1 2" key="1">
    <citation type="submission" date="2015-04" db="EMBL/GenBank/DDBJ databases">
        <title>The draft genome sequence of Fusarium langsethiae, a T-2/HT-2 mycotoxin producer.</title>
        <authorList>
            <person name="Lysoe E."/>
            <person name="Divon H.H."/>
            <person name="Terzi V."/>
            <person name="Orru L."/>
            <person name="Lamontanara A."/>
            <person name="Kolseth A.-K."/>
            <person name="Frandsen R.J."/>
            <person name="Nielsen K."/>
            <person name="Thrane U."/>
        </authorList>
    </citation>
    <scope>NUCLEOTIDE SEQUENCE [LARGE SCALE GENOMIC DNA]</scope>
    <source>
        <strain evidence="1 2">Fl201059</strain>
    </source>
</reference>
<gene>
    <name evidence="1" type="ORF">FLAG1_10935</name>
</gene>
<comment type="caution">
    <text evidence="1">The sequence shown here is derived from an EMBL/GenBank/DDBJ whole genome shotgun (WGS) entry which is preliminary data.</text>
</comment>
<evidence type="ECO:0000313" key="2">
    <source>
        <dbReference type="Proteomes" id="UP000037904"/>
    </source>
</evidence>
<dbReference type="Proteomes" id="UP000037904">
    <property type="component" value="Unassembled WGS sequence"/>
</dbReference>
<accession>A0A0M9EMU8</accession>
<keyword evidence="2" id="KW-1185">Reference proteome</keyword>